<dbReference type="RefSeq" id="WP_150164341.1">
    <property type="nucleotide sequence ID" value="NZ_CP029193.1"/>
</dbReference>
<dbReference type="AlphaFoldDB" id="A0A5P2B6I9"/>
<evidence type="ECO:0000313" key="3">
    <source>
        <dbReference type="Proteomes" id="UP000323046"/>
    </source>
</evidence>
<dbReference type="Proteomes" id="UP000323046">
    <property type="component" value="Chromosome"/>
</dbReference>
<dbReference type="Pfam" id="PF19934">
    <property type="entry name" value="DUF6397"/>
    <property type="match status" value="1"/>
</dbReference>
<protein>
    <submittedName>
        <fullName evidence="2">Uncharacterized protein</fullName>
    </submittedName>
</protein>
<gene>
    <name evidence="2" type="ORF">DEJ47_02080</name>
</gene>
<reference evidence="2 3" key="1">
    <citation type="submission" date="2018-05" db="EMBL/GenBank/DDBJ databases">
        <title>Streptomyces venezuelae.</title>
        <authorList>
            <person name="Kim W."/>
            <person name="Lee N."/>
            <person name="Cho B.-K."/>
        </authorList>
    </citation>
    <scope>NUCLEOTIDE SEQUENCE [LARGE SCALE GENOMIC DNA]</scope>
    <source>
        <strain evidence="2 3">ATCC 14583</strain>
    </source>
</reference>
<feature type="compositionally biased region" description="Low complexity" evidence="1">
    <location>
        <begin position="260"/>
        <end position="273"/>
    </location>
</feature>
<keyword evidence="3" id="KW-1185">Reference proteome</keyword>
<sequence length="311" mass="34640">MTGGTITQQAGGTTARPSVTPSCAAKELGLKRGEFDLAVMLGRIRTVGEAPGAQRRITREEIDRVRGDKSCLDALRKGVRVVGTTEGAELMHITTARFTRLARTGFLTPVKFYLNRYRTVVWLYLAEELEHFAASELNAALLKGRLPKTMRGRLEEGQDLRARNWRGRHTGFLLRQSEDPWERVAVMASLLDPVQIAEVVRDPYERAYINRLKPTPRSGQGAPGTPESPGASIVERLTTADDPDEIRWLRSSLLIGLVQARAQRPAPRPSRSAPRADHESSSHATEWTAPGDTAAVEESRGFMKWLRRRKP</sequence>
<evidence type="ECO:0000313" key="2">
    <source>
        <dbReference type="EMBL" id="QES25408.1"/>
    </source>
</evidence>
<accession>A0A5P2B6I9</accession>
<dbReference type="InterPro" id="IPR045652">
    <property type="entry name" value="DUF6397"/>
</dbReference>
<name>A0A5P2B6I9_STRVZ</name>
<organism evidence="2 3">
    <name type="scientific">Streptomyces venezuelae</name>
    <dbReference type="NCBI Taxonomy" id="54571"/>
    <lineage>
        <taxon>Bacteria</taxon>
        <taxon>Bacillati</taxon>
        <taxon>Actinomycetota</taxon>
        <taxon>Actinomycetes</taxon>
        <taxon>Kitasatosporales</taxon>
        <taxon>Streptomycetaceae</taxon>
        <taxon>Streptomyces</taxon>
    </lineage>
</organism>
<proteinExistence type="predicted"/>
<dbReference type="OrthoDB" id="4335318at2"/>
<evidence type="ECO:0000256" key="1">
    <source>
        <dbReference type="SAM" id="MobiDB-lite"/>
    </source>
</evidence>
<dbReference type="EMBL" id="CP029193">
    <property type="protein sequence ID" value="QES25408.1"/>
    <property type="molecule type" value="Genomic_DNA"/>
</dbReference>
<feature type="region of interest" description="Disordered" evidence="1">
    <location>
        <begin position="260"/>
        <end position="311"/>
    </location>
</feature>
<feature type="region of interest" description="Disordered" evidence="1">
    <location>
        <begin position="211"/>
        <end position="231"/>
    </location>
</feature>